<sequence>MFDWFRKKEEAPKRKPKWNALLNAMQAHNEGVAIQYKAPSLPDGVAPDGHSAMAMDGFCTASQYAGLEPQFYSNFLGYQVLAQLAQSTEYRLVAETFAQEMTREWGEVKGDDQKRVDILMEEFNRLDIRNLVRKHIENDYYYGGSQLYIQIEGQEDKTDLPLLINDKGIKKGSLKGFTVIEPVWSTPSMYNANNPLESDFFVPKQWWVMGKNVHHSRLLTLIMRPVGQMLKPAYNFYGMSMSQLMLPYVQRHQSIVDSVAEVITMFSLTGIRTDMSAILSATEGGANELASRLKTLATIRKNNGILAVDNGENGEEIFQINTPLTGLDTLLDKFTQMLAYPSKIPVLKIFGTPTAGLGNTSDGEIRVFYDCVSAQQEAYILPQIKVILDCMQLSLFGNIDESIKFVFNPLYQLDDNEQADVNLKKAQTAQIYIQEGVIDNEEARQALNDDEDSGYQLEGSAPERDPYTDEVNDNETV</sequence>
<evidence type="ECO:0000256" key="1">
    <source>
        <dbReference type="SAM" id="MobiDB-lite"/>
    </source>
</evidence>
<dbReference type="EMBL" id="KJ817802">
    <property type="protein sequence ID" value="AID17996.1"/>
    <property type="molecule type" value="Genomic_DNA"/>
</dbReference>
<name>A0A068CDI6_9CAUD</name>
<dbReference type="GeneID" id="20283771"/>
<feature type="region of interest" description="Disordered" evidence="1">
    <location>
        <begin position="446"/>
        <end position="477"/>
    </location>
</feature>
<dbReference type="KEGG" id="vg:20283771"/>
<reference evidence="3 4" key="1">
    <citation type="submission" date="2014-05" db="EMBL/GenBank/DDBJ databases">
        <title>Complete Genome Sequence of the Acinetobacter phage YMC/13/01/C62.</title>
        <authorList>
            <person name="Jeon J."/>
            <person name="Yong D."/>
            <person name="Lee K."/>
        </authorList>
    </citation>
    <scope>NUCLEOTIDE SEQUENCE [LARGE SCALE GENOMIC DNA]</scope>
</reference>
<feature type="compositionally biased region" description="Acidic residues" evidence="1">
    <location>
        <begin position="468"/>
        <end position="477"/>
    </location>
</feature>
<dbReference type="RefSeq" id="YP_009055503.1">
    <property type="nucleotide sequence ID" value="NC_024785.1"/>
</dbReference>
<protein>
    <submittedName>
        <fullName evidence="3">Putative portal protein</fullName>
    </submittedName>
</protein>
<keyword evidence="4" id="KW-1185">Reference proteome</keyword>
<gene>
    <name evidence="3" type="ORF">BPABA14_00820</name>
</gene>
<evidence type="ECO:0000259" key="2">
    <source>
        <dbReference type="Pfam" id="PF06381"/>
    </source>
</evidence>
<dbReference type="InterPro" id="IPR024459">
    <property type="entry name" value="Acb1-like_N"/>
</dbReference>
<dbReference type="Pfam" id="PF06381">
    <property type="entry name" value="Phage_portal_3"/>
    <property type="match status" value="1"/>
</dbReference>
<evidence type="ECO:0000313" key="3">
    <source>
        <dbReference type="EMBL" id="AID17996.1"/>
    </source>
</evidence>
<proteinExistence type="predicted"/>
<dbReference type="Proteomes" id="UP000027393">
    <property type="component" value="Segment"/>
</dbReference>
<feature type="domain" description="Anti-CBASS protein Acb1-like N-terminal" evidence="2">
    <location>
        <begin position="78"/>
        <end position="430"/>
    </location>
</feature>
<organism evidence="3 4">
    <name type="scientific">Acinetobacter phage YMC-13-01-C62</name>
    <dbReference type="NCBI Taxonomy" id="1505225"/>
    <lineage>
        <taxon>Viruses</taxon>
        <taxon>Duplodnaviria</taxon>
        <taxon>Heunggongvirae</taxon>
        <taxon>Uroviricota</taxon>
        <taxon>Caudoviricetes</taxon>
        <taxon>Obolenskvirus</taxon>
        <taxon>Obolenskvirus AbC62</taxon>
    </lineage>
</organism>
<accession>A0A068CDI6</accession>
<evidence type="ECO:0000313" key="4">
    <source>
        <dbReference type="Proteomes" id="UP000027393"/>
    </source>
</evidence>
<dbReference type="OrthoDB" id="2092at10239"/>